<dbReference type="PANTHER" id="PTHR34512">
    <property type="entry name" value="CELL SURFACE PROTEIN"/>
    <property type="match status" value="1"/>
</dbReference>
<organism evidence="2 3">
    <name type="scientific">Candidatus Nomurabacteria bacterium RIFCSPHIGHO2_02_FULL_38_15</name>
    <dbReference type="NCBI Taxonomy" id="1801752"/>
    <lineage>
        <taxon>Bacteria</taxon>
        <taxon>Candidatus Nomuraibacteriota</taxon>
    </lineage>
</organism>
<feature type="transmembrane region" description="Helical" evidence="1">
    <location>
        <begin position="16"/>
        <end position="32"/>
    </location>
</feature>
<name>A0A1F6VRI5_9BACT</name>
<dbReference type="InterPro" id="IPR011047">
    <property type="entry name" value="Quinoprotein_ADH-like_sf"/>
</dbReference>
<evidence type="ECO:0000313" key="2">
    <source>
        <dbReference type="EMBL" id="OGI72253.1"/>
    </source>
</evidence>
<evidence type="ECO:0000256" key="1">
    <source>
        <dbReference type="SAM" id="Phobius"/>
    </source>
</evidence>
<evidence type="ECO:0008006" key="4">
    <source>
        <dbReference type="Google" id="ProtNLM"/>
    </source>
</evidence>
<dbReference type="InterPro" id="IPR015943">
    <property type="entry name" value="WD40/YVTN_repeat-like_dom_sf"/>
</dbReference>
<keyword evidence="1" id="KW-1133">Transmembrane helix</keyword>
<evidence type="ECO:0000313" key="3">
    <source>
        <dbReference type="Proteomes" id="UP000179686"/>
    </source>
</evidence>
<dbReference type="EMBL" id="MFUC01000009">
    <property type="protein sequence ID" value="OGI72253.1"/>
    <property type="molecule type" value="Genomic_DNA"/>
</dbReference>
<gene>
    <name evidence="2" type="ORF">A3J61_02075</name>
</gene>
<proteinExistence type="predicted"/>
<dbReference type="AlphaFoldDB" id="A0A1F6VRI5"/>
<dbReference type="SUPFAM" id="SSF50998">
    <property type="entry name" value="Quinoprotein alcohol dehydrogenase-like"/>
    <property type="match status" value="2"/>
</dbReference>
<dbReference type="Gene3D" id="2.130.10.10">
    <property type="entry name" value="YVTN repeat-like/Quinoprotein amine dehydrogenase"/>
    <property type="match status" value="2"/>
</dbReference>
<keyword evidence="1" id="KW-0472">Membrane</keyword>
<sequence>MSLHNKIHSHNHNKKLKFFLISFLVLANYIFWQNFLTSQRAVAEINNQALSAQIEAESNLQQNLNAGQIKNKGLLMFRGTSSRDFYGTGPINTNMPEMLWRYPNETSLNNKPLCAKSYVGNANKIWCGSGWTGQPIVWERSDGITEIITNTYDRGIHFINAQTGEQSRVPFYTGDIIKGTVTMDPDGYPLLYSGSRDNFYRIIALDREVPTELWRIEAKKSDGVWNDDWDPNGLILNDILYTGSENGWFHAIKLNRSYDDLGKVTVNPTEIFKYPTYADGYIDKLGDDDLSIESSPLLVDNIIYIANSGGRIMGFDTKIIEKNIDSSVVPITFDFWTGDDTDATLVADKNGFVYSASEYERNNERQKIGQILKLDPKKYLEKISKGEAPTDSDIIVWGISVPKKRGMTGGIWATPAIKNNRLYVPTNPGDLLMIDTNTGKILNSIYIGTNAWSSPALIDNNLDSNLIIGTCEGKILNFNISNDIFEKVWEHKIDSGSCIESTPAVWNGQIFFGARDGYIYSIK</sequence>
<dbReference type="PANTHER" id="PTHR34512:SF30">
    <property type="entry name" value="OUTER MEMBRANE PROTEIN ASSEMBLY FACTOR BAMB"/>
    <property type="match status" value="1"/>
</dbReference>
<dbReference type="Proteomes" id="UP000179686">
    <property type="component" value="Unassembled WGS sequence"/>
</dbReference>
<dbReference type="InterPro" id="IPR018391">
    <property type="entry name" value="PQQ_b-propeller_rpt"/>
</dbReference>
<protein>
    <recommendedName>
        <fullName evidence="4">Pyrrolo-quinoline quinone</fullName>
    </recommendedName>
</protein>
<comment type="caution">
    <text evidence="2">The sequence shown here is derived from an EMBL/GenBank/DDBJ whole genome shotgun (WGS) entry which is preliminary data.</text>
</comment>
<dbReference type="STRING" id="1801752.A3J61_02075"/>
<reference evidence="2 3" key="1">
    <citation type="journal article" date="2016" name="Nat. Commun.">
        <title>Thousands of microbial genomes shed light on interconnected biogeochemical processes in an aquifer system.</title>
        <authorList>
            <person name="Anantharaman K."/>
            <person name="Brown C.T."/>
            <person name="Hug L.A."/>
            <person name="Sharon I."/>
            <person name="Castelle C.J."/>
            <person name="Probst A.J."/>
            <person name="Thomas B.C."/>
            <person name="Singh A."/>
            <person name="Wilkins M.J."/>
            <person name="Karaoz U."/>
            <person name="Brodie E.L."/>
            <person name="Williams K.H."/>
            <person name="Hubbard S.S."/>
            <person name="Banfield J.F."/>
        </authorList>
    </citation>
    <scope>NUCLEOTIDE SEQUENCE [LARGE SCALE GENOMIC DNA]</scope>
</reference>
<accession>A0A1F6VRI5</accession>
<dbReference type="SMART" id="SM00564">
    <property type="entry name" value="PQQ"/>
    <property type="match status" value="4"/>
</dbReference>
<keyword evidence="1" id="KW-0812">Transmembrane</keyword>